<feature type="domain" description="C2H2-type" evidence="10">
    <location>
        <begin position="64"/>
        <end position="92"/>
    </location>
</feature>
<keyword evidence="5" id="KW-0862">Zinc</keyword>
<evidence type="ECO:0000256" key="8">
    <source>
        <dbReference type="ARBA" id="ARBA00037948"/>
    </source>
</evidence>
<evidence type="ECO:0000256" key="5">
    <source>
        <dbReference type="ARBA" id="ARBA00022833"/>
    </source>
</evidence>
<keyword evidence="2" id="KW-0479">Metal-binding</keyword>
<evidence type="ECO:0000259" key="10">
    <source>
        <dbReference type="PROSITE" id="PS50157"/>
    </source>
</evidence>
<evidence type="ECO:0000256" key="9">
    <source>
        <dbReference type="PROSITE-ProRule" id="PRU00042"/>
    </source>
</evidence>
<sequence>MFLNHENTDFVCNHCPLDSKKVVKYPHVLERHMKQKHAIQLLFSSVHKYVRNKAAITMQDVTQYKCFECPAVLANYGSFKGHIDEIHNKEKDFACQLCNKLFIRNNYLMKHIRVVHEKVRNHKCNECARTFSFPAGLSEHIRTHHMREKLCVCEICGESFFSRDRLRSHKYSHGGSRFCCSSCGKSYKNPMILKLHIQETHTKPSKSICDICGSELKSERLLKAHLATVHTTERSFVCDICSASYKCKKHLTHHYKKHQRAL</sequence>
<dbReference type="GO" id="GO:0005634">
    <property type="term" value="C:nucleus"/>
    <property type="evidence" value="ECO:0007669"/>
    <property type="project" value="UniProtKB-SubCell"/>
</dbReference>
<evidence type="ECO:0000256" key="4">
    <source>
        <dbReference type="ARBA" id="ARBA00022771"/>
    </source>
</evidence>
<dbReference type="InterPro" id="IPR036236">
    <property type="entry name" value="Znf_C2H2_sf"/>
</dbReference>
<dbReference type="PANTHER" id="PTHR24388:SF54">
    <property type="entry name" value="PROTEIN ESCARGOT"/>
    <property type="match status" value="1"/>
</dbReference>
<dbReference type="GO" id="GO:0000981">
    <property type="term" value="F:DNA-binding transcription factor activity, RNA polymerase II-specific"/>
    <property type="evidence" value="ECO:0007669"/>
    <property type="project" value="TreeGrafter"/>
</dbReference>
<protein>
    <submittedName>
        <fullName evidence="11">PR domain zinc finger protein 5</fullName>
    </submittedName>
</protein>
<evidence type="ECO:0000256" key="6">
    <source>
        <dbReference type="ARBA" id="ARBA00023125"/>
    </source>
</evidence>
<organism evidence="11">
    <name type="scientific">Cacopsylla melanoneura</name>
    <dbReference type="NCBI Taxonomy" id="428564"/>
    <lineage>
        <taxon>Eukaryota</taxon>
        <taxon>Metazoa</taxon>
        <taxon>Ecdysozoa</taxon>
        <taxon>Arthropoda</taxon>
        <taxon>Hexapoda</taxon>
        <taxon>Insecta</taxon>
        <taxon>Pterygota</taxon>
        <taxon>Neoptera</taxon>
        <taxon>Paraneoptera</taxon>
        <taxon>Hemiptera</taxon>
        <taxon>Sternorrhyncha</taxon>
        <taxon>Psylloidea</taxon>
        <taxon>Psyllidae</taxon>
        <taxon>Psyllinae</taxon>
        <taxon>Cacopsylla</taxon>
    </lineage>
</organism>
<evidence type="ECO:0000256" key="1">
    <source>
        <dbReference type="ARBA" id="ARBA00004123"/>
    </source>
</evidence>
<accession>A0A8D8XB16</accession>
<dbReference type="PROSITE" id="PS50157">
    <property type="entry name" value="ZINC_FINGER_C2H2_2"/>
    <property type="match status" value="7"/>
</dbReference>
<evidence type="ECO:0000256" key="2">
    <source>
        <dbReference type="ARBA" id="ARBA00022723"/>
    </source>
</evidence>
<dbReference type="InterPro" id="IPR050527">
    <property type="entry name" value="Snail/Krueppel_Znf"/>
</dbReference>
<keyword evidence="4 9" id="KW-0863">Zinc-finger</keyword>
<name>A0A8D8XB16_9HEMI</name>
<dbReference type="EMBL" id="HBUF01298138">
    <property type="protein sequence ID" value="CAG6690568.1"/>
    <property type="molecule type" value="Transcribed_RNA"/>
</dbReference>
<dbReference type="PROSITE" id="PS00028">
    <property type="entry name" value="ZINC_FINGER_C2H2_1"/>
    <property type="match status" value="7"/>
</dbReference>
<feature type="domain" description="C2H2-type" evidence="10">
    <location>
        <begin position="93"/>
        <end position="121"/>
    </location>
</feature>
<comment type="similarity">
    <text evidence="8">Belongs to the snail C2H2-type zinc-finger protein family.</text>
</comment>
<evidence type="ECO:0000256" key="3">
    <source>
        <dbReference type="ARBA" id="ARBA00022737"/>
    </source>
</evidence>
<dbReference type="Pfam" id="PF00096">
    <property type="entry name" value="zf-C2H2"/>
    <property type="match status" value="2"/>
</dbReference>
<feature type="domain" description="C2H2-type" evidence="10">
    <location>
        <begin position="122"/>
        <end position="150"/>
    </location>
</feature>
<reference evidence="11" key="1">
    <citation type="submission" date="2021-05" db="EMBL/GenBank/DDBJ databases">
        <authorList>
            <person name="Alioto T."/>
            <person name="Alioto T."/>
            <person name="Gomez Garrido J."/>
        </authorList>
    </citation>
    <scope>NUCLEOTIDE SEQUENCE</scope>
</reference>
<feature type="domain" description="C2H2-type" evidence="10">
    <location>
        <begin position="207"/>
        <end position="235"/>
    </location>
</feature>
<dbReference type="PANTHER" id="PTHR24388">
    <property type="entry name" value="ZINC FINGER PROTEIN"/>
    <property type="match status" value="1"/>
</dbReference>
<dbReference type="SMART" id="SM00355">
    <property type="entry name" value="ZnF_C2H2"/>
    <property type="match status" value="8"/>
</dbReference>
<keyword evidence="6" id="KW-0238">DNA-binding</keyword>
<dbReference type="SUPFAM" id="SSF57667">
    <property type="entry name" value="beta-beta-alpha zinc fingers"/>
    <property type="match status" value="4"/>
</dbReference>
<dbReference type="InterPro" id="IPR013087">
    <property type="entry name" value="Znf_C2H2_type"/>
</dbReference>
<keyword evidence="7" id="KW-0539">Nucleus</keyword>
<keyword evidence="3" id="KW-0677">Repeat</keyword>
<feature type="domain" description="C2H2-type" evidence="10">
    <location>
        <begin position="178"/>
        <end position="206"/>
    </location>
</feature>
<comment type="subcellular location">
    <subcellularLocation>
        <location evidence="1">Nucleus</location>
    </subcellularLocation>
</comment>
<feature type="domain" description="C2H2-type" evidence="10">
    <location>
        <begin position="151"/>
        <end position="178"/>
    </location>
</feature>
<evidence type="ECO:0000313" key="11">
    <source>
        <dbReference type="EMBL" id="CAG6690568.1"/>
    </source>
</evidence>
<dbReference type="AlphaFoldDB" id="A0A8D8XB16"/>
<dbReference type="GO" id="GO:0000978">
    <property type="term" value="F:RNA polymerase II cis-regulatory region sequence-specific DNA binding"/>
    <property type="evidence" value="ECO:0007669"/>
    <property type="project" value="TreeGrafter"/>
</dbReference>
<feature type="domain" description="C2H2-type" evidence="10">
    <location>
        <begin position="236"/>
        <end position="262"/>
    </location>
</feature>
<evidence type="ECO:0000256" key="7">
    <source>
        <dbReference type="ARBA" id="ARBA00023242"/>
    </source>
</evidence>
<dbReference type="GO" id="GO:0008270">
    <property type="term" value="F:zinc ion binding"/>
    <property type="evidence" value="ECO:0007669"/>
    <property type="project" value="UniProtKB-KW"/>
</dbReference>
<proteinExistence type="inferred from homology"/>
<dbReference type="Pfam" id="PF13912">
    <property type="entry name" value="zf-C2H2_6"/>
    <property type="match status" value="1"/>
</dbReference>
<dbReference type="Gene3D" id="3.30.160.60">
    <property type="entry name" value="Classic Zinc Finger"/>
    <property type="match status" value="4"/>
</dbReference>